<dbReference type="Gene3D" id="1.20.120.550">
    <property type="entry name" value="Membrane associated eicosanoid/glutathione metabolism-like domain"/>
    <property type="match status" value="1"/>
</dbReference>
<dbReference type="Pfam" id="PF01124">
    <property type="entry name" value="MAPEG"/>
    <property type="match status" value="1"/>
</dbReference>
<keyword evidence="2 5" id="KW-0812">Transmembrane</keyword>
<dbReference type="InterPro" id="IPR023352">
    <property type="entry name" value="MAPEG-like_dom_sf"/>
</dbReference>
<feature type="transmembrane region" description="Helical" evidence="5">
    <location>
        <begin position="106"/>
        <end position="130"/>
    </location>
</feature>
<proteinExistence type="predicted"/>
<organism evidence="6 7">
    <name type="scientific">Fluctibacter halophilus</name>
    <dbReference type="NCBI Taxonomy" id="226011"/>
    <lineage>
        <taxon>Bacteria</taxon>
        <taxon>Pseudomonadati</taxon>
        <taxon>Pseudomonadota</taxon>
        <taxon>Gammaproteobacteria</taxon>
        <taxon>Alteromonadales</taxon>
        <taxon>Alteromonadaceae</taxon>
        <taxon>Fluctibacter</taxon>
    </lineage>
</organism>
<comment type="caution">
    <text evidence="6">The sequence shown here is derived from an EMBL/GenBank/DDBJ whole genome shotgun (WGS) entry which is preliminary data.</text>
</comment>
<keyword evidence="7" id="KW-1185">Reference proteome</keyword>
<comment type="subcellular location">
    <subcellularLocation>
        <location evidence="1">Membrane</location>
    </subcellularLocation>
</comment>
<dbReference type="Proteomes" id="UP001520878">
    <property type="component" value="Unassembled WGS sequence"/>
</dbReference>
<dbReference type="RefSeq" id="WP_229159300.1">
    <property type="nucleotide sequence ID" value="NZ_JAJEWP010000001.1"/>
</dbReference>
<dbReference type="InterPro" id="IPR001129">
    <property type="entry name" value="Membr-assoc_MAPEG"/>
</dbReference>
<protein>
    <submittedName>
        <fullName evidence="6">MAPEG family protein</fullName>
    </submittedName>
</protein>
<accession>A0ABS8GAR3</accession>
<keyword evidence="3 5" id="KW-1133">Transmembrane helix</keyword>
<evidence type="ECO:0000256" key="2">
    <source>
        <dbReference type="ARBA" id="ARBA00022692"/>
    </source>
</evidence>
<evidence type="ECO:0000256" key="4">
    <source>
        <dbReference type="ARBA" id="ARBA00023136"/>
    </source>
</evidence>
<feature type="transmembrane region" description="Helical" evidence="5">
    <location>
        <begin position="6"/>
        <end position="25"/>
    </location>
</feature>
<dbReference type="EMBL" id="JAJEWP010000001">
    <property type="protein sequence ID" value="MCC2616321.1"/>
    <property type="molecule type" value="Genomic_DNA"/>
</dbReference>
<evidence type="ECO:0000256" key="1">
    <source>
        <dbReference type="ARBA" id="ARBA00004370"/>
    </source>
</evidence>
<keyword evidence="4 5" id="KW-0472">Membrane</keyword>
<feature type="transmembrane region" description="Helical" evidence="5">
    <location>
        <begin position="51"/>
        <end position="69"/>
    </location>
</feature>
<gene>
    <name evidence="6" type="ORF">LJ739_08720</name>
</gene>
<evidence type="ECO:0000313" key="7">
    <source>
        <dbReference type="Proteomes" id="UP001520878"/>
    </source>
</evidence>
<dbReference type="SUPFAM" id="SSF161084">
    <property type="entry name" value="MAPEG domain-like"/>
    <property type="match status" value="1"/>
</dbReference>
<sequence>MSVSITAFYASLLALFYLYLSGLVIRHRLKEKVALGDGGNRQITQTIRAHANFSEYVPLALILLLVAELNGVDSLWLHGNGALLLVARVFHAIGLRHHYGTSWQRFSGTVVTFLVLACLATLNLISVYGLQATA</sequence>
<evidence type="ECO:0000313" key="6">
    <source>
        <dbReference type="EMBL" id="MCC2616321.1"/>
    </source>
</evidence>
<evidence type="ECO:0000256" key="3">
    <source>
        <dbReference type="ARBA" id="ARBA00022989"/>
    </source>
</evidence>
<dbReference type="PANTHER" id="PTHR35814">
    <property type="match status" value="1"/>
</dbReference>
<name>A0ABS8GAR3_9ALTE</name>
<evidence type="ECO:0000256" key="5">
    <source>
        <dbReference type="SAM" id="Phobius"/>
    </source>
</evidence>
<dbReference type="PANTHER" id="PTHR35814:SF1">
    <property type="entry name" value="GLUTATHIONE S-TRANSFERASE-RELATED"/>
    <property type="match status" value="1"/>
</dbReference>
<reference evidence="6 7" key="1">
    <citation type="submission" date="2021-10" db="EMBL/GenBank/DDBJ databases">
        <title>Draft genome of Aestuariibacter halophilus JC2043.</title>
        <authorList>
            <person name="Emsley S.A."/>
            <person name="Pfannmuller K.M."/>
            <person name="Ushijima B."/>
            <person name="Saw J.H."/>
            <person name="Videau P."/>
        </authorList>
    </citation>
    <scope>NUCLEOTIDE SEQUENCE [LARGE SCALE GENOMIC DNA]</scope>
    <source>
        <strain evidence="6 7">JC2043</strain>
    </source>
</reference>